<proteinExistence type="predicted"/>
<evidence type="ECO:0000313" key="2">
    <source>
        <dbReference type="Proteomes" id="UP001592530"/>
    </source>
</evidence>
<dbReference type="RefSeq" id="WP_380551454.1">
    <property type="nucleotide sequence ID" value="NZ_JBHEZY010000003.1"/>
</dbReference>
<organism evidence="1 2">
    <name type="scientific">Streptacidiphilus alkalitolerans</name>
    <dbReference type="NCBI Taxonomy" id="3342712"/>
    <lineage>
        <taxon>Bacteria</taxon>
        <taxon>Bacillati</taxon>
        <taxon>Actinomycetota</taxon>
        <taxon>Actinomycetes</taxon>
        <taxon>Kitasatosporales</taxon>
        <taxon>Streptomycetaceae</taxon>
        <taxon>Streptacidiphilus</taxon>
    </lineage>
</organism>
<sequence>MPNAAGSNGRGNQQDLTGVSGALDADEDYRVVVAEECFDWRELTDSAFRDALDTLAKLLRPIADGRQAAIMEPAYDVECRPSVTLIDALYSPDGGLPRDKRALLQQLVSKCRSVRPSEADLPQPIRVADGPWREPSWGTAHALARAAEGRAMSCLLAPYATEPDWQSGWLTFTRMTEAGQDELKLHLLRLREDIPVFWRGLLTHENVPPERFFNFTESAFPRLLFADSLRFHHFKGNYAEVLPWLVKLLGAIDDQFTRTLAECGGDQTQVVRRFSALGLDISPESPNTKKNAKAWEQRNVSYGEGTYRCEWHGKRLWDRDRVHFSLPIASYDDRILIGIFVEHLAT</sequence>
<protein>
    <submittedName>
        <fullName evidence="1">Uncharacterized protein</fullName>
    </submittedName>
</protein>
<comment type="caution">
    <text evidence="1">The sequence shown here is derived from an EMBL/GenBank/DDBJ whole genome shotgun (WGS) entry which is preliminary data.</text>
</comment>
<name>A0ABV6WZN2_9ACTN</name>
<accession>A0ABV6WZN2</accession>
<evidence type="ECO:0000313" key="1">
    <source>
        <dbReference type="EMBL" id="MFC1431167.1"/>
    </source>
</evidence>
<gene>
    <name evidence="1" type="ORF">ACEZDB_10960</name>
</gene>
<reference evidence="1 2" key="1">
    <citation type="submission" date="2024-09" db="EMBL/GenBank/DDBJ databases">
        <authorList>
            <person name="Lee S.D."/>
        </authorList>
    </citation>
    <scope>NUCLEOTIDE SEQUENCE [LARGE SCALE GENOMIC DNA]</scope>
    <source>
        <strain evidence="1 2">N1-3</strain>
    </source>
</reference>
<dbReference type="Proteomes" id="UP001592530">
    <property type="component" value="Unassembled WGS sequence"/>
</dbReference>
<dbReference type="EMBL" id="JBHEZY010000003">
    <property type="protein sequence ID" value="MFC1431167.1"/>
    <property type="molecule type" value="Genomic_DNA"/>
</dbReference>